<feature type="transmembrane region" description="Helical" evidence="6">
    <location>
        <begin position="101"/>
        <end position="119"/>
    </location>
</feature>
<evidence type="ECO:0000256" key="4">
    <source>
        <dbReference type="ARBA" id="ARBA00022989"/>
    </source>
</evidence>
<feature type="transmembrane region" description="Helical" evidence="6">
    <location>
        <begin position="76"/>
        <end position="95"/>
    </location>
</feature>
<dbReference type="GO" id="GO:0005886">
    <property type="term" value="C:plasma membrane"/>
    <property type="evidence" value="ECO:0007669"/>
    <property type="project" value="UniProtKB-SubCell"/>
</dbReference>
<dbReference type="EMBL" id="CP003924">
    <property type="protein sequence ID" value="AGS33525.1"/>
    <property type="molecule type" value="Genomic_DNA"/>
</dbReference>
<dbReference type="STRING" id="1224163.B841_00210"/>
<dbReference type="InterPro" id="IPR010343">
    <property type="entry name" value="ArAE_1"/>
</dbReference>
<evidence type="ECO:0000313" key="7">
    <source>
        <dbReference type="EMBL" id="AGS33525.1"/>
    </source>
</evidence>
<dbReference type="KEGG" id="cmd:B841_00210"/>
<dbReference type="PATRIC" id="fig|1224163.3.peg.41"/>
<evidence type="ECO:0000256" key="2">
    <source>
        <dbReference type="ARBA" id="ARBA00022475"/>
    </source>
</evidence>
<dbReference type="AlphaFoldDB" id="S5SZ48"/>
<feature type="transmembrane region" description="Helical" evidence="6">
    <location>
        <begin position="50"/>
        <end position="69"/>
    </location>
</feature>
<keyword evidence="8" id="KW-1185">Reference proteome</keyword>
<sequence length="375" mass="41714">MSSPAPMQALARQFRHLRHSPEIATHLLQLAKAVVAATVSWWVVVEFFDSQVPFLAPWMALVTVYPTVYQSLFRGVQSLVMSWLGVGLSFVVGYFLGVNLWTFGLALLVGMLCGLLPGLRKEGTTMATTAIFVLSSAFMGEDLLVVDRIVEVGIGVAVGVAVNALLVPPLQDQQAAWYIDSANRKIGEVLIDMADEFSGSWETTQADDWHDRTKTMSENLSSAWQAVRAAKESHRFNLRRHLPGPRKQRRGGRLLLDDVGGDASYQQILERTDEAVTHLRHLTRTLREATYADSRWDDQFRRRWSDIVRNAGHAIADPSIDVSPCHDQLLELAEDMSGDVDLPAQHWPLYGSLISSMLHIVVITGDVASTRRTRG</sequence>
<keyword evidence="3 6" id="KW-0812">Transmembrane</keyword>
<gene>
    <name evidence="7" type="ORF">B841_00210</name>
</gene>
<evidence type="ECO:0000256" key="3">
    <source>
        <dbReference type="ARBA" id="ARBA00022692"/>
    </source>
</evidence>
<comment type="subcellular location">
    <subcellularLocation>
        <location evidence="1">Cell membrane</location>
        <topology evidence="1">Multi-pass membrane protein</topology>
    </subcellularLocation>
</comment>
<organism evidence="7 8">
    <name type="scientific">Corynebacterium maris DSM 45190</name>
    <dbReference type="NCBI Taxonomy" id="1224163"/>
    <lineage>
        <taxon>Bacteria</taxon>
        <taxon>Bacillati</taxon>
        <taxon>Actinomycetota</taxon>
        <taxon>Actinomycetes</taxon>
        <taxon>Mycobacteriales</taxon>
        <taxon>Corynebacteriaceae</taxon>
        <taxon>Corynebacterium</taxon>
    </lineage>
</organism>
<evidence type="ECO:0000256" key="6">
    <source>
        <dbReference type="SAM" id="Phobius"/>
    </source>
</evidence>
<protein>
    <recommendedName>
        <fullName evidence="9">Aromatic acid exporter family member 1</fullName>
    </recommendedName>
</protein>
<accession>S5SZ48</accession>
<proteinExistence type="predicted"/>
<keyword evidence="5 6" id="KW-0472">Membrane</keyword>
<evidence type="ECO:0000313" key="8">
    <source>
        <dbReference type="Proteomes" id="UP000015388"/>
    </source>
</evidence>
<keyword evidence="4 6" id="KW-1133">Transmembrane helix</keyword>
<dbReference type="eggNOG" id="COG4129">
    <property type="taxonomic scope" value="Bacteria"/>
</dbReference>
<dbReference type="HOGENOM" id="CLU_760141_0_0_11"/>
<reference evidence="7 8" key="1">
    <citation type="submission" date="2012-11" db="EMBL/GenBank/DDBJ databases">
        <title>The complete genome sequence of Corynebacterium maris Coryn-1 (=DSM 45190).</title>
        <authorList>
            <person name="Schaffert L."/>
            <person name="Albersmeier A."/>
            <person name="Kalinowski J."/>
            <person name="Ruckert C."/>
        </authorList>
    </citation>
    <scope>NUCLEOTIDE SEQUENCE [LARGE SCALE GENOMIC DNA]</scope>
    <source>
        <strain evidence="8">Coryn-1</strain>
    </source>
</reference>
<dbReference type="RefSeq" id="WP_020933460.1">
    <property type="nucleotide sequence ID" value="NC_021915.1"/>
</dbReference>
<evidence type="ECO:0000256" key="5">
    <source>
        <dbReference type="ARBA" id="ARBA00023136"/>
    </source>
</evidence>
<keyword evidence="2" id="KW-1003">Cell membrane</keyword>
<dbReference type="Proteomes" id="UP000015388">
    <property type="component" value="Chromosome"/>
</dbReference>
<feature type="transmembrane region" description="Helical" evidence="6">
    <location>
        <begin position="23"/>
        <end position="44"/>
    </location>
</feature>
<name>S5SZ48_9CORY</name>
<dbReference type="Pfam" id="PF06081">
    <property type="entry name" value="ArAE_1"/>
    <property type="match status" value="1"/>
</dbReference>
<evidence type="ECO:0008006" key="9">
    <source>
        <dbReference type="Google" id="ProtNLM"/>
    </source>
</evidence>
<evidence type="ECO:0000256" key="1">
    <source>
        <dbReference type="ARBA" id="ARBA00004651"/>
    </source>
</evidence>